<dbReference type="Gene3D" id="1.10.10.10">
    <property type="entry name" value="Winged helix-like DNA-binding domain superfamily/Winged helix DNA-binding domain"/>
    <property type="match status" value="1"/>
</dbReference>
<dbReference type="Pfam" id="PF04542">
    <property type="entry name" value="Sigma70_r2"/>
    <property type="match status" value="1"/>
</dbReference>
<dbReference type="KEGG" id="fgi:OP10G_3584"/>
<sequence length="194" mass="22360">MTDPRESTERSLVDRCRKQDLEAFGKLVDAYQNRVFGFVRRMVPNPDEAADVTQEVFIRAFQNFARFDGRSSVRTWLFRIAHNLCIDRARKGHRAPVEVGLVDPTEGEEIEVSDSRWQPDQIALDEELMTVVESAIMSMSEKLRSVLLLHDREDMAYEEIADMLNLPVGTVKSRLFLARSHLQSALRKYSEEEA</sequence>
<dbReference type="Gene3D" id="1.10.1740.10">
    <property type="match status" value="1"/>
</dbReference>
<dbReference type="Pfam" id="PF08281">
    <property type="entry name" value="Sigma70_r4_2"/>
    <property type="match status" value="1"/>
</dbReference>
<evidence type="ECO:0000313" key="8">
    <source>
        <dbReference type="Proteomes" id="UP000027982"/>
    </source>
</evidence>
<dbReference type="PANTHER" id="PTHR43133:SF51">
    <property type="entry name" value="RNA POLYMERASE SIGMA FACTOR"/>
    <property type="match status" value="1"/>
</dbReference>
<dbReference type="GO" id="GO:0016987">
    <property type="term" value="F:sigma factor activity"/>
    <property type="evidence" value="ECO:0007669"/>
    <property type="project" value="UniProtKB-KW"/>
</dbReference>
<dbReference type="CDD" id="cd06171">
    <property type="entry name" value="Sigma70_r4"/>
    <property type="match status" value="1"/>
</dbReference>
<dbReference type="InterPro" id="IPR013249">
    <property type="entry name" value="RNA_pol_sigma70_r4_t2"/>
</dbReference>
<dbReference type="InterPro" id="IPR013325">
    <property type="entry name" value="RNA_pol_sigma_r2"/>
</dbReference>
<dbReference type="InterPro" id="IPR013324">
    <property type="entry name" value="RNA_pol_sigma_r3/r4-like"/>
</dbReference>
<organism evidence="7 8">
    <name type="scientific">Fimbriimonas ginsengisoli Gsoil 348</name>
    <dbReference type="NCBI Taxonomy" id="661478"/>
    <lineage>
        <taxon>Bacteria</taxon>
        <taxon>Bacillati</taxon>
        <taxon>Armatimonadota</taxon>
        <taxon>Fimbriimonadia</taxon>
        <taxon>Fimbriimonadales</taxon>
        <taxon>Fimbriimonadaceae</taxon>
        <taxon>Fimbriimonas</taxon>
    </lineage>
</organism>
<feature type="domain" description="RNA polymerase sigma-70 region 2" evidence="5">
    <location>
        <begin position="27"/>
        <end position="94"/>
    </location>
</feature>
<dbReference type="eggNOG" id="COG1595">
    <property type="taxonomic scope" value="Bacteria"/>
</dbReference>
<evidence type="ECO:0000259" key="6">
    <source>
        <dbReference type="Pfam" id="PF08281"/>
    </source>
</evidence>
<accession>A0A068NUB1</accession>
<dbReference type="PANTHER" id="PTHR43133">
    <property type="entry name" value="RNA POLYMERASE ECF-TYPE SIGMA FACTO"/>
    <property type="match status" value="1"/>
</dbReference>
<protein>
    <submittedName>
        <fullName evidence="7">RNA polymerase, sigma-24 subunit, ECF subfamily</fullName>
    </submittedName>
</protein>
<keyword evidence="4" id="KW-0804">Transcription</keyword>
<keyword evidence="2" id="KW-0805">Transcription regulation</keyword>
<evidence type="ECO:0000259" key="5">
    <source>
        <dbReference type="Pfam" id="PF04542"/>
    </source>
</evidence>
<dbReference type="NCBIfam" id="TIGR02937">
    <property type="entry name" value="sigma70-ECF"/>
    <property type="match status" value="1"/>
</dbReference>
<dbReference type="EMBL" id="CP007139">
    <property type="protein sequence ID" value="AIE86952.1"/>
    <property type="molecule type" value="Genomic_DNA"/>
</dbReference>
<evidence type="ECO:0000313" key="7">
    <source>
        <dbReference type="EMBL" id="AIE86952.1"/>
    </source>
</evidence>
<dbReference type="Proteomes" id="UP000027982">
    <property type="component" value="Chromosome"/>
</dbReference>
<proteinExistence type="inferred from homology"/>
<keyword evidence="8" id="KW-1185">Reference proteome</keyword>
<evidence type="ECO:0000256" key="1">
    <source>
        <dbReference type="ARBA" id="ARBA00010641"/>
    </source>
</evidence>
<evidence type="ECO:0000256" key="2">
    <source>
        <dbReference type="ARBA" id="ARBA00023015"/>
    </source>
</evidence>
<gene>
    <name evidence="7" type="ORF">OP10G_3584</name>
</gene>
<keyword evidence="3" id="KW-0731">Sigma factor</keyword>
<dbReference type="AlphaFoldDB" id="A0A068NUB1"/>
<feature type="domain" description="RNA polymerase sigma factor 70 region 4 type 2" evidence="6">
    <location>
        <begin position="132"/>
        <end position="182"/>
    </location>
</feature>
<reference evidence="7 8" key="1">
    <citation type="journal article" date="2014" name="PLoS ONE">
        <title>The first complete genome sequence of the class fimbriimonadia in the phylum armatimonadetes.</title>
        <authorList>
            <person name="Hu Z.Y."/>
            <person name="Wang Y.Z."/>
            <person name="Im W.T."/>
            <person name="Wang S.Y."/>
            <person name="Zhao G.P."/>
            <person name="Zheng H.J."/>
            <person name="Quan Z.X."/>
        </authorList>
    </citation>
    <scope>NUCLEOTIDE SEQUENCE [LARGE SCALE GENOMIC DNA]</scope>
    <source>
        <strain evidence="7">Gsoil 348</strain>
    </source>
</reference>
<dbReference type="SUPFAM" id="SSF88946">
    <property type="entry name" value="Sigma2 domain of RNA polymerase sigma factors"/>
    <property type="match status" value="1"/>
</dbReference>
<dbReference type="OrthoDB" id="9784984at2"/>
<dbReference type="InterPro" id="IPR007627">
    <property type="entry name" value="RNA_pol_sigma70_r2"/>
</dbReference>
<name>A0A068NUB1_FIMGI</name>
<dbReference type="STRING" id="661478.OP10G_3584"/>
<dbReference type="InterPro" id="IPR039425">
    <property type="entry name" value="RNA_pol_sigma-70-like"/>
</dbReference>
<dbReference type="SUPFAM" id="SSF88659">
    <property type="entry name" value="Sigma3 and sigma4 domains of RNA polymerase sigma factors"/>
    <property type="match status" value="1"/>
</dbReference>
<dbReference type="HOGENOM" id="CLU_047691_3_0_0"/>
<dbReference type="GO" id="GO:0003677">
    <property type="term" value="F:DNA binding"/>
    <property type="evidence" value="ECO:0007669"/>
    <property type="project" value="InterPro"/>
</dbReference>
<dbReference type="InterPro" id="IPR014284">
    <property type="entry name" value="RNA_pol_sigma-70_dom"/>
</dbReference>
<dbReference type="GO" id="GO:0006352">
    <property type="term" value="P:DNA-templated transcription initiation"/>
    <property type="evidence" value="ECO:0007669"/>
    <property type="project" value="InterPro"/>
</dbReference>
<evidence type="ECO:0000256" key="3">
    <source>
        <dbReference type="ARBA" id="ARBA00023082"/>
    </source>
</evidence>
<comment type="similarity">
    <text evidence="1">Belongs to the sigma-70 factor family. ECF subfamily.</text>
</comment>
<dbReference type="RefSeq" id="WP_038475787.1">
    <property type="nucleotide sequence ID" value="NZ_CP007139.1"/>
</dbReference>
<dbReference type="InterPro" id="IPR036388">
    <property type="entry name" value="WH-like_DNA-bd_sf"/>
</dbReference>
<evidence type="ECO:0000256" key="4">
    <source>
        <dbReference type="ARBA" id="ARBA00023163"/>
    </source>
</evidence>